<evidence type="ECO:0000313" key="2">
    <source>
        <dbReference type="Proteomes" id="UP000295310"/>
    </source>
</evidence>
<proteinExistence type="predicted"/>
<gene>
    <name evidence="1" type="ORF">ERX27_02690</name>
</gene>
<dbReference type="InterPro" id="IPR004260">
    <property type="entry name" value="Pyr-dimer_DNA_glycosylase"/>
</dbReference>
<reference evidence="1 2" key="1">
    <citation type="submission" date="2019-01" db="EMBL/GenBank/DDBJ databases">
        <title>Draft genome sequences of the type strains of six Macrococcus species.</title>
        <authorList>
            <person name="Mazhar S."/>
            <person name="Altermann E."/>
            <person name="Hill C."/>
            <person name="Mcauliffe O."/>
        </authorList>
    </citation>
    <scope>NUCLEOTIDE SEQUENCE [LARGE SCALE GENOMIC DNA]</scope>
    <source>
        <strain evidence="1 2">CCM4811</strain>
    </source>
</reference>
<evidence type="ECO:0000313" key="1">
    <source>
        <dbReference type="EMBL" id="TDL98359.1"/>
    </source>
</evidence>
<name>A0A4R6BF15_9STAP</name>
<keyword evidence="2" id="KW-1185">Reference proteome</keyword>
<dbReference type="Pfam" id="PF03013">
    <property type="entry name" value="Pyr_excise"/>
    <property type="match status" value="1"/>
</dbReference>
<dbReference type="Proteomes" id="UP000295310">
    <property type="component" value="Unassembled WGS sequence"/>
</dbReference>
<dbReference type="OrthoDB" id="2389007at2"/>
<organism evidence="1 2">
    <name type="scientific">Macrococcus brunensis</name>
    <dbReference type="NCBI Taxonomy" id="198483"/>
    <lineage>
        <taxon>Bacteria</taxon>
        <taxon>Bacillati</taxon>
        <taxon>Bacillota</taxon>
        <taxon>Bacilli</taxon>
        <taxon>Bacillales</taxon>
        <taxon>Staphylococcaceae</taxon>
        <taxon>Macrococcus</taxon>
    </lineage>
</organism>
<sequence>MQIFRVDADHKISAQYLDNRRLSKQVLELYQIIRVCLAELKIIEGNTRYLHHPIVKQAYNNGKPYIIDLYNMLVEMDLEHQRRGGKRSPAFKEDLDVLADIIFANQEAFSHESLPPYYVYGDTRLEGETVYEAYQQLLHDKWLNDTTSPRCGFQPKKTDV</sequence>
<dbReference type="EMBL" id="SCWA01000004">
    <property type="protein sequence ID" value="TDL98359.1"/>
    <property type="molecule type" value="Genomic_DNA"/>
</dbReference>
<dbReference type="RefSeq" id="WP_133431300.1">
    <property type="nucleotide sequence ID" value="NZ_SCWA01000004.1"/>
</dbReference>
<comment type="caution">
    <text evidence="1">The sequence shown here is derived from an EMBL/GenBank/DDBJ whole genome shotgun (WGS) entry which is preliminary data.</text>
</comment>
<dbReference type="AlphaFoldDB" id="A0A4R6BF15"/>
<accession>A0A4R6BF15</accession>
<protein>
    <submittedName>
        <fullName evidence="1">Uncharacterized protein</fullName>
    </submittedName>
</protein>